<dbReference type="GO" id="GO:0030286">
    <property type="term" value="C:dynein complex"/>
    <property type="evidence" value="ECO:0007669"/>
    <property type="project" value="InterPro"/>
</dbReference>
<dbReference type="SUPFAM" id="SSF54648">
    <property type="entry name" value="DLC"/>
    <property type="match status" value="1"/>
</dbReference>
<feature type="compositionally biased region" description="Acidic residues" evidence="5">
    <location>
        <begin position="84"/>
        <end position="101"/>
    </location>
</feature>
<dbReference type="InterPro" id="IPR037177">
    <property type="entry name" value="DLC_sf"/>
</dbReference>
<evidence type="ECO:0000256" key="2">
    <source>
        <dbReference type="ARBA" id="ARBA00022771"/>
    </source>
</evidence>
<feature type="compositionally biased region" description="Basic and acidic residues" evidence="5">
    <location>
        <begin position="175"/>
        <end position="185"/>
    </location>
</feature>
<dbReference type="Pfam" id="PF01221">
    <property type="entry name" value="Dynein_light"/>
    <property type="match status" value="1"/>
</dbReference>
<evidence type="ECO:0000256" key="3">
    <source>
        <dbReference type="ARBA" id="ARBA00022833"/>
    </source>
</evidence>
<dbReference type="GO" id="GO:0016567">
    <property type="term" value="P:protein ubiquitination"/>
    <property type="evidence" value="ECO:0007669"/>
    <property type="project" value="TreeGrafter"/>
</dbReference>
<feature type="region of interest" description="Disordered" evidence="5">
    <location>
        <begin position="175"/>
        <end position="203"/>
    </location>
</feature>
<dbReference type="GO" id="GO:0007017">
    <property type="term" value="P:microtubule-based process"/>
    <property type="evidence" value="ECO:0007669"/>
    <property type="project" value="InterPro"/>
</dbReference>
<evidence type="ECO:0000313" key="8">
    <source>
        <dbReference type="Proteomes" id="UP000591131"/>
    </source>
</evidence>
<organism evidence="7 8">
    <name type="scientific">Perkinsus chesapeaki</name>
    <name type="common">Clam parasite</name>
    <name type="synonym">Perkinsus andrewsi</name>
    <dbReference type="NCBI Taxonomy" id="330153"/>
    <lineage>
        <taxon>Eukaryota</taxon>
        <taxon>Sar</taxon>
        <taxon>Alveolata</taxon>
        <taxon>Perkinsozoa</taxon>
        <taxon>Perkinsea</taxon>
        <taxon>Perkinsida</taxon>
        <taxon>Perkinsidae</taxon>
        <taxon>Perkinsus</taxon>
    </lineage>
</organism>
<sequence>MAATAGPISSTSNARPVVKLQEMPPAMLDFAISKAIYAQDNFMNESEIAHFLKGEMEAAYSEGGDHGTWHVIVGKKWWHEVDEEGSDVDDSEFSDAESEGDEPSKSENLAVNEPVGEHEGCEHYKRRCKILAPCCGEWFWCRHCHNEAKGHLAPRCGAHISALVAVVVATAEEDLQKESSGHTDSTDGSLHENIYSASSPLLN</sequence>
<evidence type="ECO:0000313" key="7">
    <source>
        <dbReference type="EMBL" id="KAF4660225.1"/>
    </source>
</evidence>
<evidence type="ECO:0000256" key="5">
    <source>
        <dbReference type="SAM" id="MobiDB-lite"/>
    </source>
</evidence>
<proteinExistence type="predicted"/>
<dbReference type="SMART" id="SM01375">
    <property type="entry name" value="Dynein_light"/>
    <property type="match status" value="1"/>
</dbReference>
<dbReference type="SUPFAM" id="SSF161219">
    <property type="entry name" value="CHY zinc finger-like"/>
    <property type="match status" value="1"/>
</dbReference>
<dbReference type="PANTHER" id="PTHR21319:SF58">
    <property type="entry name" value="E3 UBIQUITIN-PROTEIN LIGASE RZFP34"/>
    <property type="match status" value="1"/>
</dbReference>
<feature type="region of interest" description="Disordered" evidence="5">
    <location>
        <begin position="84"/>
        <end position="111"/>
    </location>
</feature>
<dbReference type="InterPro" id="IPR001372">
    <property type="entry name" value="Dynein_light_chain_typ-1/2"/>
</dbReference>
<evidence type="ECO:0000259" key="6">
    <source>
        <dbReference type="PROSITE" id="PS51266"/>
    </source>
</evidence>
<dbReference type="InterPro" id="IPR008913">
    <property type="entry name" value="Znf_CHY"/>
</dbReference>
<gene>
    <name evidence="7" type="ORF">FOL47_007254</name>
</gene>
<dbReference type="Gene3D" id="3.30.740.10">
    <property type="entry name" value="Protein Inhibitor Of Neuronal Nitric Oxide Synthase"/>
    <property type="match status" value="1"/>
</dbReference>
<dbReference type="OrthoDB" id="411372at2759"/>
<keyword evidence="3" id="KW-0862">Zinc</keyword>
<dbReference type="PROSITE" id="PS51266">
    <property type="entry name" value="ZF_CHY"/>
    <property type="match status" value="1"/>
</dbReference>
<name>A0A7J6LLT7_PERCH</name>
<keyword evidence="1" id="KW-0479">Metal-binding</keyword>
<accession>A0A7J6LLT7</accession>
<dbReference type="InterPro" id="IPR037274">
    <property type="entry name" value="Znf_CHY_sf"/>
</dbReference>
<keyword evidence="2 4" id="KW-0863">Zinc-finger</keyword>
<reference evidence="7 8" key="1">
    <citation type="submission" date="2020-04" db="EMBL/GenBank/DDBJ databases">
        <title>Perkinsus chesapeaki whole genome sequence.</title>
        <authorList>
            <person name="Bogema D.R."/>
        </authorList>
    </citation>
    <scope>NUCLEOTIDE SEQUENCE [LARGE SCALE GENOMIC DNA]</scope>
    <source>
        <strain evidence="7">ATCC PRA-425</strain>
    </source>
</reference>
<dbReference type="Pfam" id="PF05495">
    <property type="entry name" value="zf-CHY"/>
    <property type="match status" value="1"/>
</dbReference>
<dbReference type="GO" id="GO:0061630">
    <property type="term" value="F:ubiquitin protein ligase activity"/>
    <property type="evidence" value="ECO:0007669"/>
    <property type="project" value="TreeGrafter"/>
</dbReference>
<dbReference type="GO" id="GO:0006511">
    <property type="term" value="P:ubiquitin-dependent protein catabolic process"/>
    <property type="evidence" value="ECO:0007669"/>
    <property type="project" value="TreeGrafter"/>
</dbReference>
<dbReference type="EMBL" id="JAAPAO010000421">
    <property type="protein sequence ID" value="KAF4660225.1"/>
    <property type="molecule type" value="Genomic_DNA"/>
</dbReference>
<comment type="caution">
    <text evidence="7">The sequence shown here is derived from an EMBL/GenBank/DDBJ whole genome shotgun (WGS) entry which is preliminary data.</text>
</comment>
<dbReference type="PANTHER" id="PTHR21319">
    <property type="entry name" value="RING FINGER AND CHY ZINC FINGER DOMAIN-CONTAINING PROTEIN 1"/>
    <property type="match status" value="1"/>
</dbReference>
<dbReference type="GO" id="GO:0005634">
    <property type="term" value="C:nucleus"/>
    <property type="evidence" value="ECO:0007669"/>
    <property type="project" value="TreeGrafter"/>
</dbReference>
<feature type="domain" description="CHY-type" evidence="6">
    <location>
        <begin position="114"/>
        <end position="185"/>
    </location>
</feature>
<dbReference type="AlphaFoldDB" id="A0A7J6LLT7"/>
<keyword evidence="8" id="KW-1185">Reference proteome</keyword>
<evidence type="ECO:0000256" key="4">
    <source>
        <dbReference type="PROSITE-ProRule" id="PRU00601"/>
    </source>
</evidence>
<dbReference type="GO" id="GO:0008270">
    <property type="term" value="F:zinc ion binding"/>
    <property type="evidence" value="ECO:0007669"/>
    <property type="project" value="UniProtKB-KW"/>
</dbReference>
<evidence type="ECO:0000256" key="1">
    <source>
        <dbReference type="ARBA" id="ARBA00022723"/>
    </source>
</evidence>
<protein>
    <recommendedName>
        <fullName evidence="6">CHY-type domain-containing protein</fullName>
    </recommendedName>
</protein>
<dbReference type="Proteomes" id="UP000591131">
    <property type="component" value="Unassembled WGS sequence"/>
</dbReference>